<sequence>MIPAPSELRPCRDCTRPILWTTTAAARRLAVDPTPDDTGNQACYRDTTGTWRSRSLNGSSAPTPADWEDRFVPHVATCPNRRPVQTALPAAPPARLPANVIRFDPARRRTTPPTRTRRRS</sequence>
<evidence type="ECO:0000313" key="2">
    <source>
        <dbReference type="EMBL" id="GIH70305.1"/>
    </source>
</evidence>
<dbReference type="AlphaFoldDB" id="A0A8J3R9C4"/>
<name>A0A8J3R9C4_9ACTN</name>
<accession>A0A8J3R9C4</accession>
<gene>
    <name evidence="2" type="ORF">Mth01_25580</name>
</gene>
<proteinExistence type="predicted"/>
<feature type="region of interest" description="Disordered" evidence="1">
    <location>
        <begin position="84"/>
        <end position="120"/>
    </location>
</feature>
<protein>
    <submittedName>
        <fullName evidence="2">Uncharacterized protein</fullName>
    </submittedName>
</protein>
<dbReference type="Proteomes" id="UP000610966">
    <property type="component" value="Unassembled WGS sequence"/>
</dbReference>
<evidence type="ECO:0000313" key="3">
    <source>
        <dbReference type="Proteomes" id="UP000610966"/>
    </source>
</evidence>
<evidence type="ECO:0000256" key="1">
    <source>
        <dbReference type="SAM" id="MobiDB-lite"/>
    </source>
</evidence>
<dbReference type="EMBL" id="BOOG01000021">
    <property type="protein sequence ID" value="GIH70305.1"/>
    <property type="molecule type" value="Genomic_DNA"/>
</dbReference>
<organism evidence="2 3">
    <name type="scientific">Sphaerimonospora thailandensis</name>
    <dbReference type="NCBI Taxonomy" id="795644"/>
    <lineage>
        <taxon>Bacteria</taxon>
        <taxon>Bacillati</taxon>
        <taxon>Actinomycetota</taxon>
        <taxon>Actinomycetes</taxon>
        <taxon>Streptosporangiales</taxon>
        <taxon>Streptosporangiaceae</taxon>
        <taxon>Sphaerimonospora</taxon>
    </lineage>
</organism>
<comment type="caution">
    <text evidence="2">The sequence shown here is derived from an EMBL/GenBank/DDBJ whole genome shotgun (WGS) entry which is preliminary data.</text>
</comment>
<keyword evidence="3" id="KW-1185">Reference proteome</keyword>
<dbReference type="RefSeq" id="WP_204016024.1">
    <property type="nucleotide sequence ID" value="NZ_BOOG01000021.1"/>
</dbReference>
<reference evidence="2" key="1">
    <citation type="submission" date="2021-01" db="EMBL/GenBank/DDBJ databases">
        <title>Whole genome shotgun sequence of Sphaerimonospora thailandensis NBRC 107569.</title>
        <authorList>
            <person name="Komaki H."/>
            <person name="Tamura T."/>
        </authorList>
    </citation>
    <scope>NUCLEOTIDE SEQUENCE</scope>
    <source>
        <strain evidence="2">NBRC 107569</strain>
    </source>
</reference>